<dbReference type="Proteomes" id="UP000729402">
    <property type="component" value="Unassembled WGS sequence"/>
</dbReference>
<accession>A0A8J5VWP5</accession>
<proteinExistence type="predicted"/>
<feature type="compositionally biased region" description="Low complexity" evidence="1">
    <location>
        <begin position="7"/>
        <end position="21"/>
    </location>
</feature>
<dbReference type="EMBL" id="JAAALK010000287">
    <property type="protein sequence ID" value="KAG8060454.1"/>
    <property type="molecule type" value="Genomic_DNA"/>
</dbReference>
<reference evidence="2" key="1">
    <citation type="journal article" date="2021" name="bioRxiv">
        <title>Whole Genome Assembly and Annotation of Northern Wild Rice, Zizania palustris L., Supports a Whole Genome Duplication in the Zizania Genus.</title>
        <authorList>
            <person name="Haas M."/>
            <person name="Kono T."/>
            <person name="Macchietto M."/>
            <person name="Millas R."/>
            <person name="McGilp L."/>
            <person name="Shao M."/>
            <person name="Duquette J."/>
            <person name="Hirsch C.N."/>
            <person name="Kimball J."/>
        </authorList>
    </citation>
    <scope>NUCLEOTIDE SEQUENCE</scope>
    <source>
        <tissue evidence="2">Fresh leaf tissue</tissue>
    </source>
</reference>
<reference evidence="2" key="2">
    <citation type="submission" date="2021-02" db="EMBL/GenBank/DDBJ databases">
        <authorList>
            <person name="Kimball J.A."/>
            <person name="Haas M.W."/>
            <person name="Macchietto M."/>
            <person name="Kono T."/>
            <person name="Duquette J."/>
            <person name="Shao M."/>
        </authorList>
    </citation>
    <scope>NUCLEOTIDE SEQUENCE</scope>
    <source>
        <tissue evidence="2">Fresh leaf tissue</tissue>
    </source>
</reference>
<evidence type="ECO:0000313" key="2">
    <source>
        <dbReference type="EMBL" id="KAG8060454.1"/>
    </source>
</evidence>
<feature type="region of interest" description="Disordered" evidence="1">
    <location>
        <begin position="107"/>
        <end position="165"/>
    </location>
</feature>
<feature type="region of interest" description="Disordered" evidence="1">
    <location>
        <begin position="1"/>
        <end position="21"/>
    </location>
</feature>
<comment type="caution">
    <text evidence="2">The sequence shown here is derived from an EMBL/GenBank/DDBJ whole genome shotgun (WGS) entry which is preliminary data.</text>
</comment>
<gene>
    <name evidence="2" type="ORF">GUJ93_ZPchr0002g25881</name>
</gene>
<name>A0A8J5VWP5_ZIZPA</name>
<evidence type="ECO:0000256" key="1">
    <source>
        <dbReference type="SAM" id="MobiDB-lite"/>
    </source>
</evidence>
<feature type="compositionally biased region" description="Polar residues" evidence="1">
    <location>
        <begin position="136"/>
        <end position="148"/>
    </location>
</feature>
<sequence>MITPIDTTTNIHSTSTPTPSNALSTVGIPDAMNSVINVASVNTHIPVTLDVSGSNYYQWSTLFIVFIGKSILDMAERKIANESAVEGSTALLTSGATAVNPTTLVVSTGRNVPGNGGSNSGDQRKKKWHKNKQNKSHGNNFGNFNSRAPSPGGGPWIYFSGQPMA</sequence>
<evidence type="ECO:0000313" key="3">
    <source>
        <dbReference type="Proteomes" id="UP000729402"/>
    </source>
</evidence>
<keyword evidence="3" id="KW-1185">Reference proteome</keyword>
<protein>
    <submittedName>
        <fullName evidence="2">Uncharacterized protein</fullName>
    </submittedName>
</protein>
<organism evidence="2 3">
    <name type="scientific">Zizania palustris</name>
    <name type="common">Northern wild rice</name>
    <dbReference type="NCBI Taxonomy" id="103762"/>
    <lineage>
        <taxon>Eukaryota</taxon>
        <taxon>Viridiplantae</taxon>
        <taxon>Streptophyta</taxon>
        <taxon>Embryophyta</taxon>
        <taxon>Tracheophyta</taxon>
        <taxon>Spermatophyta</taxon>
        <taxon>Magnoliopsida</taxon>
        <taxon>Liliopsida</taxon>
        <taxon>Poales</taxon>
        <taxon>Poaceae</taxon>
        <taxon>BOP clade</taxon>
        <taxon>Oryzoideae</taxon>
        <taxon>Oryzeae</taxon>
        <taxon>Zizaniinae</taxon>
        <taxon>Zizania</taxon>
    </lineage>
</organism>
<dbReference type="AlphaFoldDB" id="A0A8J5VWP5"/>
<feature type="compositionally biased region" description="Basic residues" evidence="1">
    <location>
        <begin position="124"/>
        <end position="135"/>
    </location>
</feature>